<keyword evidence="3" id="KW-0175">Coiled coil</keyword>
<dbReference type="GO" id="GO:0016491">
    <property type="term" value="F:oxidoreductase activity"/>
    <property type="evidence" value="ECO:0007669"/>
    <property type="project" value="UniProtKB-KW"/>
</dbReference>
<organism evidence="5 6">
    <name type="scientific">Candidatus Thermofonsia Clade 3 bacterium</name>
    <dbReference type="NCBI Taxonomy" id="2364212"/>
    <lineage>
        <taxon>Bacteria</taxon>
        <taxon>Bacillati</taxon>
        <taxon>Chloroflexota</taxon>
        <taxon>Candidatus Thermofontia</taxon>
        <taxon>Candidatus Thermofonsia Clade 3</taxon>
    </lineage>
</organism>
<evidence type="ECO:0000256" key="2">
    <source>
        <dbReference type="ARBA" id="ARBA00023002"/>
    </source>
</evidence>
<dbReference type="SMART" id="SM01007">
    <property type="entry name" value="Aldolase_II"/>
    <property type="match status" value="1"/>
</dbReference>
<protein>
    <submittedName>
        <fullName evidence="5">Bifunctional rhamnulose-1-phosphate aldolase/short-chain dehydrogenase</fullName>
    </submittedName>
</protein>
<accession>A0A2M8QA32</accession>
<feature type="non-terminal residue" evidence="5">
    <location>
        <position position="547"/>
    </location>
</feature>
<dbReference type="SUPFAM" id="SSF51735">
    <property type="entry name" value="NAD(P)-binding Rossmann-fold domains"/>
    <property type="match status" value="1"/>
</dbReference>
<dbReference type="InterPro" id="IPR036291">
    <property type="entry name" value="NAD(P)-bd_dom_sf"/>
</dbReference>
<keyword evidence="2" id="KW-0560">Oxidoreductase</keyword>
<sequence>MPKNLWNDHDAAGLSPLDLLAYRSRLLAADRSVVNVFGGNTSVKSVERDHLGREVNVLWVKGSGADMATCTGKDFAGLKLDEVLPLMAREAMSDEEMVAYLTRCQFEPNRPRQSIETLLHAFTPHPHVDHTHPDAIIALACAERGEAAAREVFGAHMIWVPYMRPGFALSKHIAQAVREQPEATCVIMGKHGLITWGEDAKHSYANTIAHIQRAEDALREAEKRVFGLAQVNRALEQLTASAGKHTRAAIAAAVMPTLRGAVTAQRKAIVTFDDSEEVLRFLTRKDAKELSQVGAACPDHLVHTKRVPLFVEWDGKDVEQLKTALKEGVAQYIAEYTDYFNRFNRDPGVKMADPAPRVILVPGLGMFNTGRDAAQADVSRQLYHRAIAVMALCTRVDRFTSLDEKDSFDIEYWPLELYKLTLRPPDRELAGRIAFITGAASGIGRATAKRLAQEGTHVVIADINLAGAQEVADEIVQAHGLKRAIAVACNVTNEEEVIAAFKSACREYGGVDIVVNNAGIATSAPIEETTLADWNRNMDILATGYFL</sequence>
<dbReference type="InterPro" id="IPR013454">
    <property type="entry name" value="Bifunc_RhaD/ADH"/>
</dbReference>
<evidence type="ECO:0000256" key="3">
    <source>
        <dbReference type="SAM" id="Coils"/>
    </source>
</evidence>
<dbReference type="Pfam" id="PF00596">
    <property type="entry name" value="Aldolase_II"/>
    <property type="match status" value="1"/>
</dbReference>
<comment type="caution">
    <text evidence="5">The sequence shown here is derived from an EMBL/GenBank/DDBJ whole genome shotgun (WGS) entry which is preliminary data.</text>
</comment>
<proteinExistence type="inferred from homology"/>
<dbReference type="InterPro" id="IPR002347">
    <property type="entry name" value="SDR_fam"/>
</dbReference>
<feature type="coiled-coil region" evidence="3">
    <location>
        <begin position="204"/>
        <end position="231"/>
    </location>
</feature>
<evidence type="ECO:0000313" key="6">
    <source>
        <dbReference type="Proteomes" id="UP000230790"/>
    </source>
</evidence>
<comment type="similarity">
    <text evidence="1">Belongs to the short-chain dehydrogenases/reductases (SDR) family.</text>
</comment>
<evidence type="ECO:0000259" key="4">
    <source>
        <dbReference type="SMART" id="SM01007"/>
    </source>
</evidence>
<evidence type="ECO:0000256" key="1">
    <source>
        <dbReference type="ARBA" id="ARBA00006484"/>
    </source>
</evidence>
<gene>
    <name evidence="5" type="primary">rhaD</name>
    <name evidence="5" type="ORF">CUN48_12640</name>
</gene>
<evidence type="ECO:0000313" key="5">
    <source>
        <dbReference type="EMBL" id="PJF46659.1"/>
    </source>
</evidence>
<dbReference type="SUPFAM" id="SSF53639">
    <property type="entry name" value="AraD/HMP-PK domain-like"/>
    <property type="match status" value="1"/>
</dbReference>
<dbReference type="EMBL" id="PGTN01000113">
    <property type="protein sequence ID" value="PJF46659.1"/>
    <property type="molecule type" value="Genomic_DNA"/>
</dbReference>
<dbReference type="Pfam" id="PF00106">
    <property type="entry name" value="adh_short"/>
    <property type="match status" value="1"/>
</dbReference>
<dbReference type="PANTHER" id="PTHR43669">
    <property type="entry name" value="5-KETO-D-GLUCONATE 5-REDUCTASE"/>
    <property type="match status" value="1"/>
</dbReference>
<dbReference type="NCBIfam" id="TIGR02632">
    <property type="entry name" value="RhaD_aldol-ADH"/>
    <property type="match status" value="1"/>
</dbReference>
<dbReference type="Gene3D" id="3.40.50.720">
    <property type="entry name" value="NAD(P)-binding Rossmann-like Domain"/>
    <property type="match status" value="1"/>
</dbReference>
<dbReference type="Proteomes" id="UP000230790">
    <property type="component" value="Unassembled WGS sequence"/>
</dbReference>
<dbReference type="Gene3D" id="3.40.225.10">
    <property type="entry name" value="Class II aldolase/adducin N-terminal domain"/>
    <property type="match status" value="1"/>
</dbReference>
<dbReference type="AlphaFoldDB" id="A0A2M8QA32"/>
<dbReference type="PRINTS" id="PR00081">
    <property type="entry name" value="GDHRDH"/>
</dbReference>
<dbReference type="PANTHER" id="PTHR43669:SF8">
    <property type="entry name" value="SHORT-CHAIN TYPE DEHYDROGENASE_REDUCTASE-RELATED"/>
    <property type="match status" value="1"/>
</dbReference>
<name>A0A2M8QA32_9CHLR</name>
<feature type="domain" description="Class II aldolase/adducin N-terminal" evidence="4">
    <location>
        <begin position="19"/>
        <end position="218"/>
    </location>
</feature>
<dbReference type="InterPro" id="IPR036409">
    <property type="entry name" value="Aldolase_II/adducin_N_sf"/>
</dbReference>
<reference evidence="5 6" key="1">
    <citation type="submission" date="2017-11" db="EMBL/GenBank/DDBJ databases">
        <title>Evolution of Phototrophy in the Chloroflexi Phylum Driven by Horizontal Gene Transfer.</title>
        <authorList>
            <person name="Ward L.M."/>
            <person name="Hemp J."/>
            <person name="Shih P.M."/>
            <person name="Mcglynn S.E."/>
            <person name="Fischer W."/>
        </authorList>
    </citation>
    <scope>NUCLEOTIDE SEQUENCE [LARGE SCALE GENOMIC DNA]</scope>
    <source>
        <strain evidence="5">JP3_7</strain>
    </source>
</reference>
<dbReference type="InterPro" id="IPR001303">
    <property type="entry name" value="Aldolase_II/adducin_N"/>
</dbReference>